<comment type="caution">
    <text evidence="2">The sequence shown here is derived from an EMBL/GenBank/DDBJ whole genome shotgun (WGS) entry which is preliminary data.</text>
</comment>
<feature type="compositionally biased region" description="Basic and acidic residues" evidence="1">
    <location>
        <begin position="41"/>
        <end position="52"/>
    </location>
</feature>
<evidence type="ECO:0000256" key="1">
    <source>
        <dbReference type="SAM" id="MobiDB-lite"/>
    </source>
</evidence>
<dbReference type="AlphaFoldDB" id="A0A1J5RQX6"/>
<evidence type="ECO:0000313" key="2">
    <source>
        <dbReference type="EMBL" id="OIQ98026.1"/>
    </source>
</evidence>
<accession>A0A1J5RQX6</accession>
<feature type="compositionally biased region" description="Polar residues" evidence="1">
    <location>
        <begin position="1"/>
        <end position="19"/>
    </location>
</feature>
<feature type="region of interest" description="Disordered" evidence="1">
    <location>
        <begin position="41"/>
        <end position="70"/>
    </location>
</feature>
<name>A0A1J5RQX6_9ZZZZ</name>
<gene>
    <name evidence="2" type="ORF">GALL_199470</name>
</gene>
<organism evidence="2">
    <name type="scientific">mine drainage metagenome</name>
    <dbReference type="NCBI Taxonomy" id="410659"/>
    <lineage>
        <taxon>unclassified sequences</taxon>
        <taxon>metagenomes</taxon>
        <taxon>ecological metagenomes</taxon>
    </lineage>
</organism>
<proteinExistence type="predicted"/>
<reference evidence="2" key="1">
    <citation type="submission" date="2016-10" db="EMBL/GenBank/DDBJ databases">
        <title>Sequence of Gallionella enrichment culture.</title>
        <authorList>
            <person name="Poehlein A."/>
            <person name="Muehling M."/>
            <person name="Daniel R."/>
        </authorList>
    </citation>
    <scope>NUCLEOTIDE SEQUENCE</scope>
</reference>
<protein>
    <submittedName>
        <fullName evidence="2">Uncharacterized protein</fullName>
    </submittedName>
</protein>
<feature type="region of interest" description="Disordered" evidence="1">
    <location>
        <begin position="1"/>
        <end position="22"/>
    </location>
</feature>
<sequence>MSTPRLHSSLPPSTSSGNGSPRRWLAVIDHHEARIFRSLERGSKADHIRPDQSDESISHTTSFDGFSRGQEKPAAHSFFGPIADALAGADRILILGGGTGTGNEMEQFTTWLTTHRPDFALRIAGSVIVDAHHLSDDQLLALARGYFSNPSSPPDVLNR</sequence>
<dbReference type="EMBL" id="MLJW01000124">
    <property type="protein sequence ID" value="OIQ98026.1"/>
    <property type="molecule type" value="Genomic_DNA"/>
</dbReference>